<proteinExistence type="predicted"/>
<dbReference type="AlphaFoldDB" id="A0A1Y6BI67"/>
<gene>
    <name evidence="2" type="ORF">SAMN02745746_01326</name>
</gene>
<feature type="transmembrane region" description="Helical" evidence="1">
    <location>
        <begin position="12"/>
        <end position="32"/>
    </location>
</feature>
<evidence type="ECO:0000313" key="2">
    <source>
        <dbReference type="EMBL" id="SMF10677.1"/>
    </source>
</evidence>
<accession>A0A1Y6BI67</accession>
<keyword evidence="1" id="KW-0472">Membrane</keyword>
<feature type="transmembrane region" description="Helical" evidence="1">
    <location>
        <begin position="38"/>
        <end position="57"/>
    </location>
</feature>
<evidence type="ECO:0000313" key="3">
    <source>
        <dbReference type="Proteomes" id="UP000192920"/>
    </source>
</evidence>
<feature type="transmembrane region" description="Helical" evidence="1">
    <location>
        <begin position="102"/>
        <end position="122"/>
    </location>
</feature>
<feature type="transmembrane region" description="Helical" evidence="1">
    <location>
        <begin position="187"/>
        <end position="208"/>
    </location>
</feature>
<protein>
    <recommendedName>
        <fullName evidence="4">Oligosaccharide repeat unit polymerase</fullName>
    </recommendedName>
</protein>
<feature type="transmembrane region" description="Helical" evidence="1">
    <location>
        <begin position="220"/>
        <end position="253"/>
    </location>
</feature>
<feature type="transmembrane region" description="Helical" evidence="1">
    <location>
        <begin position="259"/>
        <end position="275"/>
    </location>
</feature>
<dbReference type="RefSeq" id="WP_085275641.1">
    <property type="nucleotide sequence ID" value="NZ_FXAG01000005.1"/>
</dbReference>
<feature type="transmembrane region" description="Helical" evidence="1">
    <location>
        <begin position="64"/>
        <end position="82"/>
    </location>
</feature>
<evidence type="ECO:0008006" key="4">
    <source>
        <dbReference type="Google" id="ProtNLM"/>
    </source>
</evidence>
<keyword evidence="3" id="KW-1185">Reference proteome</keyword>
<dbReference type="EMBL" id="FXAG01000005">
    <property type="protein sequence ID" value="SMF10677.1"/>
    <property type="molecule type" value="Genomic_DNA"/>
</dbReference>
<organism evidence="2 3">
    <name type="scientific">Pseudogulbenkiania subflava DSM 22618</name>
    <dbReference type="NCBI Taxonomy" id="1123014"/>
    <lineage>
        <taxon>Bacteria</taxon>
        <taxon>Pseudomonadati</taxon>
        <taxon>Pseudomonadota</taxon>
        <taxon>Betaproteobacteria</taxon>
        <taxon>Neisseriales</taxon>
        <taxon>Chromobacteriaceae</taxon>
        <taxon>Pseudogulbenkiania</taxon>
    </lineage>
</organism>
<name>A0A1Y6BI67_9NEIS</name>
<feature type="transmembrane region" description="Helical" evidence="1">
    <location>
        <begin position="402"/>
        <end position="421"/>
    </location>
</feature>
<dbReference type="STRING" id="1123014.SAMN02745746_01326"/>
<sequence>MNISHGKILVEKGAFGFFALLTVFSFVFAVSLDLNFDFVGLTFFALAVQSVFLASFFGLKQISLLRLYYLFSFIFLALVPWVHYSNNIIFWGGGSLGDEDYLVTNFLIFMSNFLILLVYYFGGGFKFLPVADLLQNKAPSKKVGVLLVLLALLSFFVLLLINNFSLAQIFLRGIVGEDRDNTVENSSLSLLLTMTSRMVPFFCFLYGYTQNKSGKILTTILLFILILSVFPTGVARYMVGFVYIPVLLIFFPALRAGKIFSLFLVFAIFIIFPFLNQFRKFDSFQDLSILPSADFFFEGHFDAYQNFARVVQIDFVTYGYQMLGSLFFYVPRFIWPNKPVGSGYEIAEQLGYFFNNISMPFLAEGYANFGVLGVFLFAVVIAFAMARLDRKYSFDGRSGERISYFGAVYLYLCGALFFVLRGDLLSSVAYVTAGLFSAFLVRFLCRFF</sequence>
<keyword evidence="1" id="KW-1133">Transmembrane helix</keyword>
<keyword evidence="1" id="KW-0812">Transmembrane</keyword>
<evidence type="ECO:0000256" key="1">
    <source>
        <dbReference type="SAM" id="Phobius"/>
    </source>
</evidence>
<dbReference type="Proteomes" id="UP000192920">
    <property type="component" value="Unassembled WGS sequence"/>
</dbReference>
<reference evidence="3" key="1">
    <citation type="submission" date="2017-04" db="EMBL/GenBank/DDBJ databases">
        <authorList>
            <person name="Varghese N."/>
            <person name="Submissions S."/>
        </authorList>
    </citation>
    <scope>NUCLEOTIDE SEQUENCE [LARGE SCALE GENOMIC DNA]</scope>
    <source>
        <strain evidence="3">DSM 22618</strain>
    </source>
</reference>
<feature type="transmembrane region" description="Helical" evidence="1">
    <location>
        <begin position="143"/>
        <end position="167"/>
    </location>
</feature>
<feature type="transmembrane region" description="Helical" evidence="1">
    <location>
        <begin position="366"/>
        <end position="386"/>
    </location>
</feature>
<feature type="transmembrane region" description="Helical" evidence="1">
    <location>
        <begin position="427"/>
        <end position="445"/>
    </location>
</feature>
<feature type="transmembrane region" description="Helical" evidence="1">
    <location>
        <begin position="315"/>
        <end position="335"/>
    </location>
</feature>